<dbReference type="Gene3D" id="2.40.400.10">
    <property type="entry name" value="Acetoacetate decarboxylase-like"/>
    <property type="match status" value="1"/>
</dbReference>
<dbReference type="InterPro" id="IPR023375">
    <property type="entry name" value="ADC_dom_sf"/>
</dbReference>
<dbReference type="GO" id="GO:0016829">
    <property type="term" value="F:lyase activity"/>
    <property type="evidence" value="ECO:0007669"/>
    <property type="project" value="InterPro"/>
</dbReference>
<dbReference type="AlphaFoldDB" id="A0A1C3WI25"/>
<dbReference type="EMBL" id="FMAE01000006">
    <property type="protein sequence ID" value="SCB39565.1"/>
    <property type="molecule type" value="Genomic_DNA"/>
</dbReference>
<organism evidence="1 2">
    <name type="scientific">Bradyrhizobium yuanmingense</name>
    <dbReference type="NCBI Taxonomy" id="108015"/>
    <lineage>
        <taxon>Bacteria</taxon>
        <taxon>Pseudomonadati</taxon>
        <taxon>Pseudomonadota</taxon>
        <taxon>Alphaproteobacteria</taxon>
        <taxon>Hyphomicrobiales</taxon>
        <taxon>Nitrobacteraceae</taxon>
        <taxon>Bradyrhizobium</taxon>
    </lineage>
</organism>
<accession>A0A1C3WI25</accession>
<gene>
    <name evidence="1" type="ORF">GA0061099_1006173</name>
</gene>
<dbReference type="RefSeq" id="WP_199751045.1">
    <property type="nucleotide sequence ID" value="NZ_CP104173.1"/>
</dbReference>
<protein>
    <submittedName>
        <fullName evidence="1">Acetoacetate decarboxylase</fullName>
    </submittedName>
</protein>
<proteinExistence type="predicted"/>
<dbReference type="Pfam" id="PF06314">
    <property type="entry name" value="ADC"/>
    <property type="match status" value="1"/>
</dbReference>
<sequence>MAVVTDPDDPRGRMFGQYQLKPNSGVNPPYSPAYPVEWGCTLRTVEIMTRVAPGKVATLLAETPFEIASDRVAFRFMRSPGHSLAVHAGEMFDLMISVPVRYKGLFTETHIFMYCSDPMGICAGREVFGYTKKDAHYAFDEHADGSITGWVRRRGIPLADFAFTPDPSAPVVRIVDGDELPAGEIHVRRLPHPERLGTAYADIAYRRTPLKYSKPVPGRASMTLHASAYDPIAELEPEILGAHFMVSDVYGGGFEVEDRRLVERLTP</sequence>
<evidence type="ECO:0000313" key="1">
    <source>
        <dbReference type="EMBL" id="SCB39565.1"/>
    </source>
</evidence>
<dbReference type="GeneID" id="93174447"/>
<dbReference type="InterPro" id="IPR010451">
    <property type="entry name" value="Acetoacetate_decarboxylase"/>
</dbReference>
<reference evidence="1 2" key="1">
    <citation type="submission" date="2016-08" db="EMBL/GenBank/DDBJ databases">
        <authorList>
            <person name="Seilhamer J.J."/>
        </authorList>
    </citation>
    <scope>NUCLEOTIDE SEQUENCE [LARGE SCALE GENOMIC DNA]</scope>
    <source>
        <strain evidence="1 2">CCBAU 10071</strain>
    </source>
</reference>
<dbReference type="Proteomes" id="UP000183174">
    <property type="component" value="Unassembled WGS sequence"/>
</dbReference>
<name>A0A1C3WI25_9BRAD</name>
<evidence type="ECO:0000313" key="2">
    <source>
        <dbReference type="Proteomes" id="UP000183174"/>
    </source>
</evidence>
<dbReference type="SUPFAM" id="SSF160104">
    <property type="entry name" value="Acetoacetate decarboxylase-like"/>
    <property type="match status" value="1"/>
</dbReference>